<evidence type="ECO:0000313" key="2">
    <source>
        <dbReference type="EMBL" id="HJC24340.1"/>
    </source>
</evidence>
<keyword evidence="1" id="KW-1133">Transmembrane helix</keyword>
<dbReference type="Proteomes" id="UP000823891">
    <property type="component" value="Unassembled WGS sequence"/>
</dbReference>
<proteinExistence type="predicted"/>
<keyword evidence="1" id="KW-0472">Membrane</keyword>
<accession>A0A9D2NI37</accession>
<evidence type="ECO:0000313" key="3">
    <source>
        <dbReference type="Proteomes" id="UP000823891"/>
    </source>
</evidence>
<comment type="caution">
    <text evidence="2">The sequence shown here is derived from an EMBL/GenBank/DDBJ whole genome shotgun (WGS) entry which is preliminary data.</text>
</comment>
<organism evidence="2 3">
    <name type="scientific">Candidatus Eisenbergiella merdavium</name>
    <dbReference type="NCBI Taxonomy" id="2838551"/>
    <lineage>
        <taxon>Bacteria</taxon>
        <taxon>Bacillati</taxon>
        <taxon>Bacillota</taxon>
        <taxon>Clostridia</taxon>
        <taxon>Lachnospirales</taxon>
        <taxon>Lachnospiraceae</taxon>
        <taxon>Eisenbergiella</taxon>
    </lineage>
</organism>
<reference evidence="2" key="1">
    <citation type="journal article" date="2021" name="PeerJ">
        <title>Extensive microbial diversity within the chicken gut microbiome revealed by metagenomics and culture.</title>
        <authorList>
            <person name="Gilroy R."/>
            <person name="Ravi A."/>
            <person name="Getino M."/>
            <person name="Pursley I."/>
            <person name="Horton D.L."/>
            <person name="Alikhan N.F."/>
            <person name="Baker D."/>
            <person name="Gharbi K."/>
            <person name="Hall N."/>
            <person name="Watson M."/>
            <person name="Adriaenssens E.M."/>
            <person name="Foster-Nyarko E."/>
            <person name="Jarju S."/>
            <person name="Secka A."/>
            <person name="Antonio M."/>
            <person name="Oren A."/>
            <person name="Chaudhuri R.R."/>
            <person name="La Ragione R."/>
            <person name="Hildebrand F."/>
            <person name="Pallen M.J."/>
        </authorList>
    </citation>
    <scope>NUCLEOTIDE SEQUENCE</scope>
    <source>
        <strain evidence="2">USAMLcec2-132</strain>
    </source>
</reference>
<sequence>MKKIVAVLMGLVVAAAGILLLIVGKRMGSKPAPVVIGGADGPTSIFIAGKISGTGLMETGAILLAAGLVIGLIVLLIIRLKRK</sequence>
<dbReference type="EMBL" id="DWWS01000041">
    <property type="protein sequence ID" value="HJC24340.1"/>
    <property type="molecule type" value="Genomic_DNA"/>
</dbReference>
<keyword evidence="1" id="KW-0812">Transmembrane</keyword>
<gene>
    <name evidence="2" type="ORF">H9761_11630</name>
</gene>
<reference evidence="2" key="2">
    <citation type="submission" date="2021-04" db="EMBL/GenBank/DDBJ databases">
        <authorList>
            <person name="Gilroy R."/>
        </authorList>
    </citation>
    <scope>NUCLEOTIDE SEQUENCE</scope>
    <source>
        <strain evidence="2">USAMLcec2-132</strain>
    </source>
</reference>
<protein>
    <submittedName>
        <fullName evidence="2">Oxaloacetate decarboxylase</fullName>
    </submittedName>
</protein>
<name>A0A9D2NI37_9FIRM</name>
<dbReference type="AlphaFoldDB" id="A0A9D2NI37"/>
<evidence type="ECO:0000256" key="1">
    <source>
        <dbReference type="SAM" id="Phobius"/>
    </source>
</evidence>
<feature type="transmembrane region" description="Helical" evidence="1">
    <location>
        <begin position="60"/>
        <end position="78"/>
    </location>
</feature>